<dbReference type="Pfam" id="PF00535">
    <property type="entry name" value="Glycos_transf_2"/>
    <property type="match status" value="1"/>
</dbReference>
<keyword evidence="3" id="KW-0808">Transferase</keyword>
<evidence type="ECO:0000256" key="8">
    <source>
        <dbReference type="SAM" id="Phobius"/>
    </source>
</evidence>
<dbReference type="AlphaFoldDB" id="A0A382CAL4"/>
<dbReference type="CDD" id="cd04187">
    <property type="entry name" value="DPM1_like_bac"/>
    <property type="match status" value="1"/>
</dbReference>
<organism evidence="10">
    <name type="scientific">marine metagenome</name>
    <dbReference type="NCBI Taxonomy" id="408172"/>
    <lineage>
        <taxon>unclassified sequences</taxon>
        <taxon>metagenomes</taxon>
        <taxon>ecological metagenomes</taxon>
    </lineage>
</organism>
<keyword evidence="4 8" id="KW-0812">Transmembrane</keyword>
<dbReference type="EMBL" id="UINC01033445">
    <property type="protein sequence ID" value="SVB22751.1"/>
    <property type="molecule type" value="Genomic_DNA"/>
</dbReference>
<evidence type="ECO:0000256" key="6">
    <source>
        <dbReference type="ARBA" id="ARBA00022989"/>
    </source>
</evidence>
<accession>A0A382CAL4</accession>
<keyword evidence="6 8" id="KW-1133">Transmembrane helix</keyword>
<dbReference type="Gene3D" id="3.90.550.10">
    <property type="entry name" value="Spore Coat Polysaccharide Biosynthesis Protein SpsA, Chain A"/>
    <property type="match status" value="1"/>
</dbReference>
<keyword evidence="7 8" id="KW-0472">Membrane</keyword>
<evidence type="ECO:0000256" key="5">
    <source>
        <dbReference type="ARBA" id="ARBA00022985"/>
    </source>
</evidence>
<protein>
    <recommendedName>
        <fullName evidence="9">Glycosyltransferase 2-like domain-containing protein</fullName>
    </recommendedName>
</protein>
<evidence type="ECO:0000313" key="10">
    <source>
        <dbReference type="EMBL" id="SVB22751.1"/>
    </source>
</evidence>
<dbReference type="GO" id="GO:0009103">
    <property type="term" value="P:lipopolysaccharide biosynthetic process"/>
    <property type="evidence" value="ECO:0007669"/>
    <property type="project" value="UniProtKB-KW"/>
</dbReference>
<proteinExistence type="predicted"/>
<feature type="transmembrane region" description="Helical" evidence="8">
    <location>
        <begin position="269"/>
        <end position="291"/>
    </location>
</feature>
<feature type="transmembrane region" description="Helical" evidence="8">
    <location>
        <begin position="236"/>
        <end position="257"/>
    </location>
</feature>
<evidence type="ECO:0000256" key="4">
    <source>
        <dbReference type="ARBA" id="ARBA00022692"/>
    </source>
</evidence>
<dbReference type="PANTHER" id="PTHR48090:SF3">
    <property type="entry name" value="UNDECAPRENYL-PHOSPHATE 4-DEOXY-4-FORMAMIDO-L-ARABINOSE TRANSFERASE"/>
    <property type="match status" value="1"/>
</dbReference>
<evidence type="ECO:0000256" key="3">
    <source>
        <dbReference type="ARBA" id="ARBA00022679"/>
    </source>
</evidence>
<evidence type="ECO:0000256" key="2">
    <source>
        <dbReference type="ARBA" id="ARBA00022676"/>
    </source>
</evidence>
<dbReference type="GO" id="GO:0099621">
    <property type="term" value="F:undecaprenyl-phosphate 4-deoxy-4-formamido-L-arabinose transferase activity"/>
    <property type="evidence" value="ECO:0007669"/>
    <property type="project" value="TreeGrafter"/>
</dbReference>
<evidence type="ECO:0000259" key="9">
    <source>
        <dbReference type="Pfam" id="PF00535"/>
    </source>
</evidence>
<dbReference type="GO" id="GO:0005886">
    <property type="term" value="C:plasma membrane"/>
    <property type="evidence" value="ECO:0007669"/>
    <property type="project" value="TreeGrafter"/>
</dbReference>
<dbReference type="PANTHER" id="PTHR48090">
    <property type="entry name" value="UNDECAPRENYL-PHOSPHATE 4-DEOXY-4-FORMAMIDO-L-ARABINOSE TRANSFERASE-RELATED"/>
    <property type="match status" value="1"/>
</dbReference>
<keyword evidence="1" id="KW-1003">Cell membrane</keyword>
<evidence type="ECO:0000256" key="7">
    <source>
        <dbReference type="ARBA" id="ARBA00023136"/>
    </source>
</evidence>
<dbReference type="SUPFAM" id="SSF53448">
    <property type="entry name" value="Nucleotide-diphospho-sugar transferases"/>
    <property type="match status" value="1"/>
</dbReference>
<feature type="non-terminal residue" evidence="10">
    <location>
        <position position="292"/>
    </location>
</feature>
<keyword evidence="2" id="KW-0328">Glycosyltransferase</keyword>
<keyword evidence="5" id="KW-0448">Lipopolysaccharide biosynthesis</keyword>
<name>A0A382CAL4_9ZZZZ</name>
<reference evidence="10" key="1">
    <citation type="submission" date="2018-05" db="EMBL/GenBank/DDBJ databases">
        <authorList>
            <person name="Lanie J.A."/>
            <person name="Ng W.-L."/>
            <person name="Kazmierczak K.M."/>
            <person name="Andrzejewski T.M."/>
            <person name="Davidsen T.M."/>
            <person name="Wayne K.J."/>
            <person name="Tettelin H."/>
            <person name="Glass J.I."/>
            <person name="Rusch D."/>
            <person name="Podicherti R."/>
            <person name="Tsui H.-C.T."/>
            <person name="Winkler M.E."/>
        </authorList>
    </citation>
    <scope>NUCLEOTIDE SEQUENCE</scope>
</reference>
<sequence>MKPDLSVVVPLFNEEPNLLDLHRELSKVLTAWGRPYEIILVDDGSTDGTFSVLADIQSRDMTVRVIRLRKNFGQTAAFAAGFAHARGTLIATSDGDLQNDPADLPAMVDKIDEGYDIVCGWRKERKDAWLTRRLVSNIANWLISKTTGVHLHDYGCSLKVFRSEVIQSLRLYGEMHRFIPALASEQGVRIHEVVVNHRPRRQGVSKYGLSRMPRVVLDLVTVKFLLSYSTRPLQMFGPPGLLMGLVGTAIVGYLGYVRLFAGQAIGDRPVLLLGILLLFAGMQLVTLGLLAE</sequence>
<feature type="domain" description="Glycosyltransferase 2-like" evidence="9">
    <location>
        <begin position="6"/>
        <end position="167"/>
    </location>
</feature>
<gene>
    <name evidence="10" type="ORF">METZ01_LOCUS175605</name>
</gene>
<dbReference type="InterPro" id="IPR001173">
    <property type="entry name" value="Glyco_trans_2-like"/>
</dbReference>
<dbReference type="InterPro" id="IPR050256">
    <property type="entry name" value="Glycosyltransferase_2"/>
</dbReference>
<evidence type="ECO:0000256" key="1">
    <source>
        <dbReference type="ARBA" id="ARBA00022475"/>
    </source>
</evidence>
<dbReference type="InterPro" id="IPR029044">
    <property type="entry name" value="Nucleotide-diphossugar_trans"/>
</dbReference>